<dbReference type="PRINTS" id="PR00039">
    <property type="entry name" value="HTHLYSR"/>
</dbReference>
<dbReference type="SUPFAM" id="SSF53850">
    <property type="entry name" value="Periplasmic binding protein-like II"/>
    <property type="match status" value="1"/>
</dbReference>
<comment type="similarity">
    <text evidence="1">Belongs to the LysR transcriptional regulatory family.</text>
</comment>
<dbReference type="Pfam" id="PF03466">
    <property type="entry name" value="LysR_substrate"/>
    <property type="match status" value="1"/>
</dbReference>
<dbReference type="EMBL" id="JAIBCX010000052">
    <property type="protein sequence ID" value="MCJ8355080.1"/>
    <property type="molecule type" value="Genomic_DNA"/>
</dbReference>
<organism evidence="6 7">
    <name type="scientific">Novacetimonas hansenii</name>
    <name type="common">Komagataeibacter hansenii</name>
    <dbReference type="NCBI Taxonomy" id="436"/>
    <lineage>
        <taxon>Bacteria</taxon>
        <taxon>Pseudomonadati</taxon>
        <taxon>Pseudomonadota</taxon>
        <taxon>Alphaproteobacteria</taxon>
        <taxon>Acetobacterales</taxon>
        <taxon>Acetobacteraceae</taxon>
        <taxon>Novacetimonas</taxon>
    </lineage>
</organism>
<dbReference type="GO" id="GO:0006351">
    <property type="term" value="P:DNA-templated transcription"/>
    <property type="evidence" value="ECO:0007669"/>
    <property type="project" value="TreeGrafter"/>
</dbReference>
<feature type="domain" description="HTH lysR-type" evidence="5">
    <location>
        <begin position="1"/>
        <end position="61"/>
    </location>
</feature>
<evidence type="ECO:0000256" key="3">
    <source>
        <dbReference type="ARBA" id="ARBA00023125"/>
    </source>
</evidence>
<comment type="caution">
    <text evidence="6">The sequence shown here is derived from an EMBL/GenBank/DDBJ whole genome shotgun (WGS) entry which is preliminary data.</text>
</comment>
<dbReference type="PROSITE" id="PS50931">
    <property type="entry name" value="HTH_LYSR"/>
    <property type="match status" value="1"/>
</dbReference>
<protein>
    <submittedName>
        <fullName evidence="6">LysR family transcriptional regulator</fullName>
    </submittedName>
</protein>
<sequence length="298" mass="33393">MPRDHINEMTAFLTVARERSFTRAAAELGVTSSALSHTVRGLEERLGLRLLSRTTRNVATTDAGERLLRRVGPLLEQVSAELDLITSLREKPAGSLRITCTDAAIELVFRPKLAEFLRKYPDIHVELSMDYAFVDIVSERFDAGVRIGESVEKDMCATCIGPDWRFCVIGSPDYFDRCPAPVMPRELGNHNCINMRMTTAGGNLRWEFREPKGREIALRVSGQTTFSNSMLVLGAAIDGIGLGYVPYDLAKPYIEAGKLMEVLSDWSLECEGPYLYYPSRRLHSPAFASFVEAMRYRS</sequence>
<reference evidence="6" key="2">
    <citation type="submission" date="2022-03" db="EMBL/GenBank/DDBJ databases">
        <authorList>
            <person name="Ryngajllo M."/>
            <person name="Jacek P."/>
            <person name="Kubiak K."/>
        </authorList>
    </citation>
    <scope>NUCLEOTIDE SEQUENCE</scope>
    <source>
        <strain evidence="6">SI1</strain>
    </source>
</reference>
<dbReference type="InterPro" id="IPR005119">
    <property type="entry name" value="LysR_subst-bd"/>
</dbReference>
<dbReference type="InterPro" id="IPR058163">
    <property type="entry name" value="LysR-type_TF_proteobact-type"/>
</dbReference>
<keyword evidence="2" id="KW-0805">Transcription regulation</keyword>
<dbReference type="InterPro" id="IPR036390">
    <property type="entry name" value="WH_DNA-bd_sf"/>
</dbReference>
<dbReference type="CDD" id="cd08474">
    <property type="entry name" value="PBP2_CrgA_like_5"/>
    <property type="match status" value="1"/>
</dbReference>
<name>A0AAW5EUX6_NOVHA</name>
<dbReference type="AlphaFoldDB" id="A0AAW5EUX6"/>
<evidence type="ECO:0000313" key="7">
    <source>
        <dbReference type="Proteomes" id="UP001202887"/>
    </source>
</evidence>
<dbReference type="Gene3D" id="3.40.190.290">
    <property type="match status" value="1"/>
</dbReference>
<evidence type="ECO:0000256" key="2">
    <source>
        <dbReference type="ARBA" id="ARBA00023015"/>
    </source>
</evidence>
<dbReference type="RefSeq" id="WP_247067660.1">
    <property type="nucleotide sequence ID" value="NZ_CP094848.1"/>
</dbReference>
<dbReference type="PANTHER" id="PTHR30537">
    <property type="entry name" value="HTH-TYPE TRANSCRIPTIONAL REGULATOR"/>
    <property type="match status" value="1"/>
</dbReference>
<gene>
    <name evidence="6" type="ORF">K1W68_13960</name>
</gene>
<proteinExistence type="inferred from homology"/>
<keyword evidence="4" id="KW-0804">Transcription</keyword>
<reference evidence="6" key="1">
    <citation type="journal article" date="2021" name="Polymers (Basel)">
        <title>Highly Stretchable Bacterial Cellulose Produced by Komagataeibacter hansenii SI1.</title>
        <authorList>
            <person name="Cielecka I."/>
            <person name="Ryngajllo M."/>
            <person name="Maniukiewicz W."/>
            <person name="Bielecki S."/>
        </authorList>
    </citation>
    <scope>NUCLEOTIDE SEQUENCE</scope>
    <source>
        <strain evidence="6">SI1</strain>
    </source>
</reference>
<dbReference type="GO" id="GO:0003700">
    <property type="term" value="F:DNA-binding transcription factor activity"/>
    <property type="evidence" value="ECO:0007669"/>
    <property type="project" value="InterPro"/>
</dbReference>
<dbReference type="Proteomes" id="UP001202887">
    <property type="component" value="Unassembled WGS sequence"/>
</dbReference>
<keyword evidence="3" id="KW-0238">DNA-binding</keyword>
<dbReference type="GO" id="GO:0043565">
    <property type="term" value="F:sequence-specific DNA binding"/>
    <property type="evidence" value="ECO:0007669"/>
    <property type="project" value="TreeGrafter"/>
</dbReference>
<accession>A0AAW5EUX6</accession>
<dbReference type="InterPro" id="IPR000847">
    <property type="entry name" value="LysR_HTH_N"/>
</dbReference>
<evidence type="ECO:0000313" key="6">
    <source>
        <dbReference type="EMBL" id="MCJ8355080.1"/>
    </source>
</evidence>
<evidence type="ECO:0000256" key="4">
    <source>
        <dbReference type="ARBA" id="ARBA00023163"/>
    </source>
</evidence>
<dbReference type="PANTHER" id="PTHR30537:SF1">
    <property type="entry name" value="HTH-TYPE TRANSCRIPTIONAL REGULATOR PGRR"/>
    <property type="match status" value="1"/>
</dbReference>
<dbReference type="InterPro" id="IPR036388">
    <property type="entry name" value="WH-like_DNA-bd_sf"/>
</dbReference>
<dbReference type="FunFam" id="1.10.10.10:FF:000001">
    <property type="entry name" value="LysR family transcriptional regulator"/>
    <property type="match status" value="1"/>
</dbReference>
<dbReference type="SUPFAM" id="SSF46785">
    <property type="entry name" value="Winged helix' DNA-binding domain"/>
    <property type="match status" value="1"/>
</dbReference>
<evidence type="ECO:0000259" key="5">
    <source>
        <dbReference type="PROSITE" id="PS50931"/>
    </source>
</evidence>
<dbReference type="Pfam" id="PF00126">
    <property type="entry name" value="HTH_1"/>
    <property type="match status" value="1"/>
</dbReference>
<evidence type="ECO:0000256" key="1">
    <source>
        <dbReference type="ARBA" id="ARBA00009437"/>
    </source>
</evidence>
<dbReference type="Gene3D" id="1.10.10.10">
    <property type="entry name" value="Winged helix-like DNA-binding domain superfamily/Winged helix DNA-binding domain"/>
    <property type="match status" value="1"/>
</dbReference>